<proteinExistence type="predicted"/>
<gene>
    <name evidence="1" type="ORF">NCTC8139_03999</name>
</gene>
<reference evidence="1 2" key="1">
    <citation type="submission" date="2019-02" db="EMBL/GenBank/DDBJ databases">
        <authorList>
            <consortium name="Pathogen Informatics"/>
        </authorList>
    </citation>
    <scope>NUCLEOTIDE SEQUENCE [LARGE SCALE GENOMIC DNA]</scope>
    <source>
        <strain evidence="1 2">3012STDY6756503</strain>
    </source>
</reference>
<dbReference type="GeneID" id="60751969"/>
<dbReference type="RefSeq" id="WP_131735256.1">
    <property type="nucleotide sequence ID" value="NZ_CAACYD010000007.1"/>
</dbReference>
<accession>A0ABD7V7Z3</accession>
<name>A0ABD7V7Z3_9ACTN</name>
<dbReference type="AlphaFoldDB" id="A0ABD7V7Z3"/>
<evidence type="ECO:0000313" key="2">
    <source>
        <dbReference type="Proteomes" id="UP000360750"/>
    </source>
</evidence>
<protein>
    <submittedName>
        <fullName evidence="1">Uncharacterized protein</fullName>
    </submittedName>
</protein>
<dbReference type="EMBL" id="CAACYD010000007">
    <property type="protein sequence ID" value="VFA90415.1"/>
    <property type="molecule type" value="Genomic_DNA"/>
</dbReference>
<dbReference type="Proteomes" id="UP000360750">
    <property type="component" value="Unassembled WGS sequence"/>
</dbReference>
<sequence length="146" mass="15532">MPNRVDRLPGGVARLVSEVPDEDVVRCLQLLVATVMDVTGASTPEVREVIRRWRQHGSVDQAGVGSLRAVSAHHDFDGFAHQRRGDVDAQRDSFRRARAIDCVLAAMSIATAAEAPRTALREAAYEASAALGGTAGVVGVLADFVV</sequence>
<organism evidence="1 2">
    <name type="scientific">Gordonia paraffinivorans</name>
    <dbReference type="NCBI Taxonomy" id="175628"/>
    <lineage>
        <taxon>Bacteria</taxon>
        <taxon>Bacillati</taxon>
        <taxon>Actinomycetota</taxon>
        <taxon>Actinomycetes</taxon>
        <taxon>Mycobacteriales</taxon>
        <taxon>Gordoniaceae</taxon>
        <taxon>Gordonia</taxon>
    </lineage>
</organism>
<evidence type="ECO:0000313" key="1">
    <source>
        <dbReference type="EMBL" id="VFA90415.1"/>
    </source>
</evidence>
<comment type="caution">
    <text evidence="1">The sequence shown here is derived from an EMBL/GenBank/DDBJ whole genome shotgun (WGS) entry which is preliminary data.</text>
</comment>